<dbReference type="PIRSF" id="PIRSF016557">
    <property type="entry name" value="Caps_synth_CpsB"/>
    <property type="match status" value="1"/>
</dbReference>
<evidence type="ECO:0000256" key="3">
    <source>
        <dbReference type="ARBA" id="ARBA00022801"/>
    </source>
</evidence>
<sequence>MTDIHAHILPGLDDGPETVEESIDMIYTAYENGTDRIFAASHGNCYPYSTVDYYEVLEYLRKKLKGYQIPVEILPGMELYFDDHLYEKLDRKEVITMNHGSYVLLEFDFREQPEQVNQAICQIQAIGYRVILAHPERYYFMQDNPEFIYELIKQDCAMQINKGSLFGEFGTYAARLAYAMLRSNLVQVVASDAHGYAGRTISMDRIRRFLIKEFSVEYAELLLEKNPDRIINNEEIQTLQPHHLTFI</sequence>
<accession>A0A4U8Q3N3</accession>
<evidence type="ECO:0000256" key="4">
    <source>
        <dbReference type="ARBA" id="ARBA00022912"/>
    </source>
</evidence>
<dbReference type="Pfam" id="PF19567">
    <property type="entry name" value="CpsB_CapC"/>
    <property type="match status" value="1"/>
</dbReference>
<keyword evidence="4" id="KW-0904">Protein phosphatase</keyword>
<evidence type="ECO:0000313" key="6">
    <source>
        <dbReference type="EMBL" id="TLC99350.1"/>
    </source>
</evidence>
<evidence type="ECO:0000313" key="7">
    <source>
        <dbReference type="Proteomes" id="UP000306509"/>
    </source>
</evidence>
<comment type="catalytic activity">
    <reaction evidence="5">
        <text>O-phospho-L-tyrosyl-[protein] + H2O = L-tyrosyl-[protein] + phosphate</text>
        <dbReference type="Rhea" id="RHEA:10684"/>
        <dbReference type="Rhea" id="RHEA-COMP:10136"/>
        <dbReference type="Rhea" id="RHEA-COMP:20101"/>
        <dbReference type="ChEBI" id="CHEBI:15377"/>
        <dbReference type="ChEBI" id="CHEBI:43474"/>
        <dbReference type="ChEBI" id="CHEBI:46858"/>
        <dbReference type="ChEBI" id="CHEBI:61978"/>
        <dbReference type="EC" id="3.1.3.48"/>
    </reaction>
</comment>
<evidence type="ECO:0000256" key="5">
    <source>
        <dbReference type="ARBA" id="ARBA00051722"/>
    </source>
</evidence>
<dbReference type="AlphaFoldDB" id="A0A4U8Q3N3"/>
<dbReference type="EC" id="3.1.3.48" evidence="2"/>
<dbReference type="Proteomes" id="UP000306509">
    <property type="component" value="Unassembled WGS sequence"/>
</dbReference>
<dbReference type="InterPro" id="IPR016195">
    <property type="entry name" value="Pol/histidinol_Pase-like"/>
</dbReference>
<evidence type="ECO:0000256" key="2">
    <source>
        <dbReference type="ARBA" id="ARBA00013064"/>
    </source>
</evidence>
<dbReference type="Gene3D" id="3.20.20.140">
    <property type="entry name" value="Metal-dependent hydrolases"/>
    <property type="match status" value="1"/>
</dbReference>
<keyword evidence="7" id="KW-1185">Reference proteome</keyword>
<dbReference type="STRING" id="180332.GCA_000797495_01025"/>
<gene>
    <name evidence="6" type="primary">ywqE_2</name>
    <name evidence="6" type="ORF">DSM106044_03801</name>
</gene>
<proteinExistence type="inferred from homology"/>
<dbReference type="SUPFAM" id="SSF89550">
    <property type="entry name" value="PHP domain-like"/>
    <property type="match status" value="1"/>
</dbReference>
<reference evidence="6 7" key="1">
    <citation type="journal article" date="2019" name="Anaerobe">
        <title>Detection of Robinsoniella peoriensis in multiple bone samples of a trauma patient.</title>
        <authorList>
            <person name="Schrottner P."/>
            <person name="Hartwich K."/>
            <person name="Bunk B."/>
            <person name="Schober I."/>
            <person name="Helbig S."/>
            <person name="Rudolph W.W."/>
            <person name="Gunzer F."/>
        </authorList>
    </citation>
    <scope>NUCLEOTIDE SEQUENCE [LARGE SCALE GENOMIC DNA]</scope>
    <source>
        <strain evidence="6 7">DSM 106044</strain>
    </source>
</reference>
<dbReference type="OrthoDB" id="9788539at2"/>
<dbReference type="EMBL" id="QGQD01000070">
    <property type="protein sequence ID" value="TLC99350.1"/>
    <property type="molecule type" value="Genomic_DNA"/>
</dbReference>
<dbReference type="InterPro" id="IPR016667">
    <property type="entry name" value="Caps_polysacc_synth_CpsB/CapC"/>
</dbReference>
<protein>
    <recommendedName>
        <fullName evidence="2">protein-tyrosine-phosphatase</fullName>
        <ecNumber evidence="2">3.1.3.48</ecNumber>
    </recommendedName>
</protein>
<evidence type="ECO:0000256" key="1">
    <source>
        <dbReference type="ARBA" id="ARBA00005750"/>
    </source>
</evidence>
<dbReference type="GO" id="GO:0004725">
    <property type="term" value="F:protein tyrosine phosphatase activity"/>
    <property type="evidence" value="ECO:0007669"/>
    <property type="project" value="UniProtKB-EC"/>
</dbReference>
<comment type="similarity">
    <text evidence="1">Belongs to the metallo-dependent hydrolases superfamily. CpsB/CapC family.</text>
</comment>
<dbReference type="GO" id="GO:0030145">
    <property type="term" value="F:manganese ion binding"/>
    <property type="evidence" value="ECO:0007669"/>
    <property type="project" value="InterPro"/>
</dbReference>
<dbReference type="PANTHER" id="PTHR39181">
    <property type="entry name" value="TYROSINE-PROTEIN PHOSPHATASE YWQE"/>
    <property type="match status" value="1"/>
</dbReference>
<comment type="caution">
    <text evidence="6">The sequence shown here is derived from an EMBL/GenBank/DDBJ whole genome shotgun (WGS) entry which is preliminary data.</text>
</comment>
<organism evidence="6 7">
    <name type="scientific">Robinsoniella peoriensis</name>
    <dbReference type="NCBI Taxonomy" id="180332"/>
    <lineage>
        <taxon>Bacteria</taxon>
        <taxon>Bacillati</taxon>
        <taxon>Bacillota</taxon>
        <taxon>Clostridia</taxon>
        <taxon>Lachnospirales</taxon>
        <taxon>Lachnospiraceae</taxon>
        <taxon>Robinsoniella</taxon>
    </lineage>
</organism>
<keyword evidence="3 6" id="KW-0378">Hydrolase</keyword>
<dbReference type="PANTHER" id="PTHR39181:SF1">
    <property type="entry name" value="TYROSINE-PROTEIN PHOSPHATASE YWQE"/>
    <property type="match status" value="1"/>
</dbReference>
<dbReference type="RefSeq" id="WP_070041080.1">
    <property type="nucleotide sequence ID" value="NZ_CABMJZ010000048.1"/>
</dbReference>
<name>A0A4U8Q3N3_9FIRM</name>